<dbReference type="Gene3D" id="3.40.140.10">
    <property type="entry name" value="Cytidine Deaminase, domain 2"/>
    <property type="match status" value="1"/>
</dbReference>
<dbReference type="InterPro" id="IPR024969">
    <property type="entry name" value="EIF3F/CSN6-like_C"/>
</dbReference>
<dbReference type="Pfam" id="PF13012">
    <property type="entry name" value="MitMem_reg"/>
    <property type="match status" value="1"/>
</dbReference>
<name>A0A060TDP7_BLAAD</name>
<proteinExistence type="inferred from homology"/>
<dbReference type="InterPro" id="IPR000555">
    <property type="entry name" value="JAMM/MPN+_dom"/>
</dbReference>
<dbReference type="PhylomeDB" id="A0A060TDP7"/>
<dbReference type="PANTHER" id="PTHR10540:SF8">
    <property type="entry name" value="COP9 SIGNALOSOME COMPLEX SUBUNIT 6"/>
    <property type="match status" value="1"/>
</dbReference>
<evidence type="ECO:0000313" key="3">
    <source>
        <dbReference type="EMBL" id="CDP37331.1"/>
    </source>
</evidence>
<reference evidence="3" key="1">
    <citation type="submission" date="2014-02" db="EMBL/GenBank/DDBJ databases">
        <authorList>
            <person name="Genoscope - CEA"/>
        </authorList>
    </citation>
    <scope>NUCLEOTIDE SEQUENCE</scope>
    <source>
        <strain evidence="3">LS3</strain>
    </source>
</reference>
<accession>A0A060TDP7</accession>
<dbReference type="GO" id="GO:0008237">
    <property type="term" value="F:metallopeptidase activity"/>
    <property type="evidence" value="ECO:0007669"/>
    <property type="project" value="InterPro"/>
</dbReference>
<dbReference type="AlphaFoldDB" id="A0A060TDP7"/>
<dbReference type="GO" id="GO:0008180">
    <property type="term" value="C:COP9 signalosome"/>
    <property type="evidence" value="ECO:0007669"/>
    <property type="project" value="TreeGrafter"/>
</dbReference>
<organism evidence="3">
    <name type="scientific">Blastobotrys adeninivorans</name>
    <name type="common">Yeast</name>
    <name type="synonym">Arxula adeninivorans</name>
    <dbReference type="NCBI Taxonomy" id="409370"/>
    <lineage>
        <taxon>Eukaryota</taxon>
        <taxon>Fungi</taxon>
        <taxon>Dikarya</taxon>
        <taxon>Ascomycota</taxon>
        <taxon>Saccharomycotina</taxon>
        <taxon>Dipodascomycetes</taxon>
        <taxon>Dipodascales</taxon>
        <taxon>Trichomonascaceae</taxon>
        <taxon>Blastobotrys</taxon>
    </lineage>
</organism>
<dbReference type="Pfam" id="PF01398">
    <property type="entry name" value="JAB"/>
    <property type="match status" value="1"/>
</dbReference>
<feature type="domain" description="MPN" evidence="2">
    <location>
        <begin position="9"/>
        <end position="141"/>
    </location>
</feature>
<dbReference type="EMBL" id="HG937694">
    <property type="protein sequence ID" value="CDP37331.1"/>
    <property type="molecule type" value="Genomic_DNA"/>
</dbReference>
<gene>
    <name evidence="3" type="ORF">GNLVRS02_ARAD1D08998g</name>
</gene>
<evidence type="ECO:0000259" key="2">
    <source>
        <dbReference type="PROSITE" id="PS50249"/>
    </source>
</evidence>
<sequence length="282" mass="31412">MRASSDLSFVLHPLPLLNISDYYTRAALSGQRQLAGILFGTRNERDIVIENAFETKLDDQQVDVEYLSQKLRLYGTTFPGHQPLGWFYISDEASQDPSKEIVELQDQFASAIDLPIVLMFNPRSSSASNLPVRAFQAVFNEASLEFSEVPVKIDAGDAERIGVDDIITGARSQNQDHLVSQLVTERNALQVLHSRLSTISAYIKAVRTGAVEPDQSMLRRIHALTSRLQSQHKHQQIQNLFNEQELNGLITAVVAVVTSGLQLRDDVNAKRSILVEGHGVHQ</sequence>
<protein>
    <submittedName>
        <fullName evidence="3">ARAD1D08998p</fullName>
    </submittedName>
</protein>
<comment type="similarity">
    <text evidence="1">Belongs to the peptidase M67A family. CSN6 subfamily.</text>
</comment>
<dbReference type="SMART" id="SM00232">
    <property type="entry name" value="JAB_MPN"/>
    <property type="match status" value="1"/>
</dbReference>
<evidence type="ECO:0000256" key="1">
    <source>
        <dbReference type="ARBA" id="ARBA00010893"/>
    </source>
</evidence>
<dbReference type="InterPro" id="IPR037518">
    <property type="entry name" value="MPN"/>
</dbReference>
<reference evidence="3" key="2">
    <citation type="submission" date="2014-06" db="EMBL/GenBank/DDBJ databases">
        <title>The complete genome of Blastobotrys (Arxula) adeninivorans LS3 - a yeast of biotechnological interest.</title>
        <authorList>
            <person name="Kunze G."/>
            <person name="Gaillardin C."/>
            <person name="Czernicka M."/>
            <person name="Durrens P."/>
            <person name="Martin T."/>
            <person name="Boer E."/>
            <person name="Gabaldon T."/>
            <person name="Cruz J."/>
            <person name="Talla E."/>
            <person name="Marck C."/>
            <person name="Goffeau A."/>
            <person name="Barbe V."/>
            <person name="Baret P."/>
            <person name="Baronian K."/>
            <person name="Beier S."/>
            <person name="Bleykasten C."/>
            <person name="Bode R."/>
            <person name="Casaregola S."/>
            <person name="Despons L."/>
            <person name="Fairhead C."/>
            <person name="Giersberg M."/>
            <person name="Gierski P."/>
            <person name="Hahnel U."/>
            <person name="Hartmann A."/>
            <person name="Jankowska D."/>
            <person name="Jubin C."/>
            <person name="Jung P."/>
            <person name="Lafontaine I."/>
            <person name="Leh-Louis V."/>
            <person name="Lemaire M."/>
            <person name="Marcet-Houben M."/>
            <person name="Mascher M."/>
            <person name="Morel G."/>
            <person name="Richard G.-F."/>
            <person name="Riechen J."/>
            <person name="Sacerdot C."/>
            <person name="Sarkar A."/>
            <person name="Savel G."/>
            <person name="Schacherer J."/>
            <person name="Sherman D."/>
            <person name="Straub M.-L."/>
            <person name="Stein N."/>
            <person name="Thierry A."/>
            <person name="Trautwein-Schult A."/>
            <person name="Westhof E."/>
            <person name="Worch S."/>
            <person name="Dujon B."/>
            <person name="Souciet J.-L."/>
            <person name="Wincker P."/>
            <person name="Scholz U."/>
            <person name="Neuveglise N."/>
        </authorList>
    </citation>
    <scope>NUCLEOTIDE SEQUENCE</scope>
    <source>
        <strain evidence="3">LS3</strain>
    </source>
</reference>
<dbReference type="PROSITE" id="PS50249">
    <property type="entry name" value="MPN"/>
    <property type="match status" value="1"/>
</dbReference>
<dbReference type="PANTHER" id="PTHR10540">
    <property type="entry name" value="EUKARYOTIC TRANSLATION INITIATION FACTOR 3 SUBUNIT F-RELATED"/>
    <property type="match status" value="1"/>
</dbReference>